<evidence type="ECO:0000313" key="7">
    <source>
        <dbReference type="Proteomes" id="UP000322234"/>
    </source>
</evidence>
<dbReference type="Pfam" id="PF15233">
    <property type="entry name" value="SYCE1"/>
    <property type="match status" value="1"/>
</dbReference>
<dbReference type="GO" id="GO:0007130">
    <property type="term" value="P:synaptonemal complex assembly"/>
    <property type="evidence" value="ECO:0007669"/>
    <property type="project" value="InterPro"/>
</dbReference>
<proteinExistence type="inferred from homology"/>
<evidence type="ECO:0000256" key="4">
    <source>
        <dbReference type="SAM" id="Coils"/>
    </source>
</evidence>
<evidence type="ECO:0000256" key="5">
    <source>
        <dbReference type="SAM" id="MobiDB-lite"/>
    </source>
</evidence>
<keyword evidence="2 4" id="KW-0175">Coiled coil</keyword>
<dbReference type="InterPro" id="IPR026676">
    <property type="entry name" value="SYCE1"/>
</dbReference>
<feature type="region of interest" description="Disordered" evidence="5">
    <location>
        <begin position="1"/>
        <end position="30"/>
    </location>
</feature>
<sequence>MAGKLEPREVKSPNVIMEDGEGQTESSEKTEDLLEMVKKLQKEGSLEPQIEDLINRIHELQQVKEKSSEELGEAQALWEALRRDLDSCFPDRRAR</sequence>
<dbReference type="AlphaFoldDB" id="A0A6B0R7W1"/>
<comment type="similarity">
    <text evidence="1">Belongs to the SYCE family.</text>
</comment>
<name>A0A6B0R7W1_9CETA</name>
<evidence type="ECO:0000256" key="3">
    <source>
        <dbReference type="ARBA" id="ARBA00023254"/>
    </source>
</evidence>
<dbReference type="EMBL" id="VBQZ03000032">
    <property type="protein sequence ID" value="MXQ86288.1"/>
    <property type="molecule type" value="Genomic_DNA"/>
</dbReference>
<feature type="compositionally biased region" description="Basic and acidic residues" evidence="5">
    <location>
        <begin position="1"/>
        <end position="11"/>
    </location>
</feature>
<dbReference type="PANTHER" id="PTHR21731:SF1">
    <property type="entry name" value="SYNAPTONEMAL COMPLEX CENTRAL ELEMENT PROTEIN 1-LIKE"/>
    <property type="match status" value="1"/>
</dbReference>
<evidence type="ECO:0000256" key="2">
    <source>
        <dbReference type="ARBA" id="ARBA00023054"/>
    </source>
</evidence>
<protein>
    <submittedName>
        <fullName evidence="6">Uncharacterized protein</fullName>
    </submittedName>
</protein>
<organism evidence="6 7">
    <name type="scientific">Bos mutus</name>
    <name type="common">wild yak</name>
    <dbReference type="NCBI Taxonomy" id="72004"/>
    <lineage>
        <taxon>Eukaryota</taxon>
        <taxon>Metazoa</taxon>
        <taxon>Chordata</taxon>
        <taxon>Craniata</taxon>
        <taxon>Vertebrata</taxon>
        <taxon>Euteleostomi</taxon>
        <taxon>Mammalia</taxon>
        <taxon>Eutheria</taxon>
        <taxon>Laurasiatheria</taxon>
        <taxon>Artiodactyla</taxon>
        <taxon>Ruminantia</taxon>
        <taxon>Pecora</taxon>
        <taxon>Bovidae</taxon>
        <taxon>Bovinae</taxon>
        <taxon>Bos</taxon>
    </lineage>
</organism>
<evidence type="ECO:0000256" key="1">
    <source>
        <dbReference type="ARBA" id="ARBA00010094"/>
    </source>
</evidence>
<evidence type="ECO:0000313" key="6">
    <source>
        <dbReference type="EMBL" id="MXQ86288.1"/>
    </source>
</evidence>
<comment type="caution">
    <text evidence="6">The sequence shown here is derived from an EMBL/GenBank/DDBJ whole genome shotgun (WGS) entry which is preliminary data.</text>
</comment>
<dbReference type="PANTHER" id="PTHR21731">
    <property type="entry name" value="SYNAPTONEMAL COMPLEX CENTRAL ELEMENT PROTEIN 1-LIKE"/>
    <property type="match status" value="1"/>
</dbReference>
<feature type="coiled-coil region" evidence="4">
    <location>
        <begin position="50"/>
        <end position="77"/>
    </location>
</feature>
<keyword evidence="3" id="KW-0469">Meiosis</keyword>
<dbReference type="Proteomes" id="UP000322234">
    <property type="component" value="Unassembled WGS sequence"/>
</dbReference>
<keyword evidence="7" id="KW-1185">Reference proteome</keyword>
<gene>
    <name evidence="6" type="ORF">E5288_WYG003129</name>
</gene>
<reference evidence="6" key="1">
    <citation type="submission" date="2019-10" db="EMBL/GenBank/DDBJ databases">
        <title>The sequence and de novo assembly of the wild yak genome.</title>
        <authorList>
            <person name="Liu Y."/>
        </authorList>
    </citation>
    <scope>NUCLEOTIDE SEQUENCE [LARGE SCALE GENOMIC DNA]</scope>
    <source>
        <strain evidence="6">WY2019</strain>
    </source>
</reference>
<dbReference type="GO" id="GO:0000795">
    <property type="term" value="C:synaptonemal complex"/>
    <property type="evidence" value="ECO:0007669"/>
    <property type="project" value="InterPro"/>
</dbReference>
<accession>A0A6B0R7W1</accession>